<sequence length="249" mass="28290">MTLSQDETIDRCGKARPQDLVAHIPHGNSILKLSDGIAVKFGYGVTEHEAHSQDKAYQILDHDIVRVPKVYDFFQDGQGRGYLVMDFMEGQTQDSYKDHSQLKALFRILDHFAIQTSERPGSLGGGPSRALLFGESDPLTFDTIDKIERWYNMRHLVPGATLSFQESELVLCHLGLFPRNILWHPDQPPCVLDWSSAGYYPRIFEACSQLIRERLEQRGGVLQIPIPECEADRVSLILKAWGNAQRFHL</sequence>
<evidence type="ECO:0000313" key="3">
    <source>
        <dbReference type="Proteomes" id="UP000053029"/>
    </source>
</evidence>
<accession>A0A0D2DS88</accession>
<dbReference type="STRING" id="1442368.A0A0D2DS88"/>
<dbReference type="SUPFAM" id="SSF56112">
    <property type="entry name" value="Protein kinase-like (PK-like)"/>
    <property type="match status" value="1"/>
</dbReference>
<dbReference type="GeneID" id="25306842"/>
<dbReference type="RefSeq" id="XP_013284544.1">
    <property type="nucleotide sequence ID" value="XM_013429090.1"/>
</dbReference>
<dbReference type="Pfam" id="PF01636">
    <property type="entry name" value="APH"/>
    <property type="match status" value="1"/>
</dbReference>
<dbReference type="InterPro" id="IPR011009">
    <property type="entry name" value="Kinase-like_dom_sf"/>
</dbReference>
<organism evidence="2 3">
    <name type="scientific">Fonsecaea pedrosoi CBS 271.37</name>
    <dbReference type="NCBI Taxonomy" id="1442368"/>
    <lineage>
        <taxon>Eukaryota</taxon>
        <taxon>Fungi</taxon>
        <taxon>Dikarya</taxon>
        <taxon>Ascomycota</taxon>
        <taxon>Pezizomycotina</taxon>
        <taxon>Eurotiomycetes</taxon>
        <taxon>Chaetothyriomycetidae</taxon>
        <taxon>Chaetothyriales</taxon>
        <taxon>Herpotrichiellaceae</taxon>
        <taxon>Fonsecaea</taxon>
    </lineage>
</organism>
<gene>
    <name evidence="2" type="ORF">Z517_07352</name>
</gene>
<dbReference type="AlphaFoldDB" id="A0A0D2DS88"/>
<evidence type="ECO:0000259" key="1">
    <source>
        <dbReference type="Pfam" id="PF01636"/>
    </source>
</evidence>
<dbReference type="OrthoDB" id="3250044at2759"/>
<proteinExistence type="predicted"/>
<feature type="domain" description="Aminoglycoside phosphotransferase" evidence="1">
    <location>
        <begin position="47"/>
        <end position="208"/>
    </location>
</feature>
<dbReference type="InterPro" id="IPR051678">
    <property type="entry name" value="AGP_Transferase"/>
</dbReference>
<dbReference type="InterPro" id="IPR002575">
    <property type="entry name" value="Aminoglycoside_PTrfase"/>
</dbReference>
<protein>
    <recommendedName>
        <fullName evidence="1">Aminoglycoside phosphotransferase domain-containing protein</fullName>
    </recommendedName>
</protein>
<dbReference type="PANTHER" id="PTHR21310">
    <property type="entry name" value="AMINOGLYCOSIDE PHOSPHOTRANSFERASE-RELATED-RELATED"/>
    <property type="match status" value="1"/>
</dbReference>
<dbReference type="HOGENOM" id="CLU_057145_1_1_1"/>
<dbReference type="VEuPathDB" id="FungiDB:Z517_07352"/>
<evidence type="ECO:0000313" key="2">
    <source>
        <dbReference type="EMBL" id="KIW80736.1"/>
    </source>
</evidence>
<dbReference type="PANTHER" id="PTHR21310:SF39">
    <property type="entry name" value="AMINOGLYCOSIDE PHOSPHOTRANSFERASE DOMAIN-CONTAINING PROTEIN"/>
    <property type="match status" value="1"/>
</dbReference>
<reference evidence="2 3" key="1">
    <citation type="submission" date="2015-01" db="EMBL/GenBank/DDBJ databases">
        <title>The Genome Sequence of Fonsecaea pedrosoi CBS 271.37.</title>
        <authorList>
            <consortium name="The Broad Institute Genomics Platform"/>
            <person name="Cuomo C."/>
            <person name="de Hoog S."/>
            <person name="Gorbushina A."/>
            <person name="Stielow B."/>
            <person name="Teixiera M."/>
            <person name="Abouelleil A."/>
            <person name="Chapman S.B."/>
            <person name="Priest M."/>
            <person name="Young S.K."/>
            <person name="Wortman J."/>
            <person name="Nusbaum C."/>
            <person name="Birren B."/>
        </authorList>
    </citation>
    <scope>NUCLEOTIDE SEQUENCE [LARGE SCALE GENOMIC DNA]</scope>
    <source>
        <strain evidence="2 3">CBS 271.37</strain>
    </source>
</reference>
<keyword evidence="3" id="KW-1185">Reference proteome</keyword>
<dbReference type="EMBL" id="KN846972">
    <property type="protein sequence ID" value="KIW80736.1"/>
    <property type="molecule type" value="Genomic_DNA"/>
</dbReference>
<dbReference type="Proteomes" id="UP000053029">
    <property type="component" value="Unassembled WGS sequence"/>
</dbReference>
<name>A0A0D2DS88_9EURO</name>